<dbReference type="Gene3D" id="3.30.565.10">
    <property type="entry name" value="Histidine kinase-like ATPase, C-terminal domain"/>
    <property type="match status" value="1"/>
</dbReference>
<dbReference type="InterPro" id="IPR036890">
    <property type="entry name" value="HATPase_C_sf"/>
</dbReference>
<feature type="domain" description="Histidine kinase" evidence="12">
    <location>
        <begin position="235"/>
        <end position="452"/>
    </location>
</feature>
<keyword evidence="8 11" id="KW-1133">Transmembrane helix</keyword>
<dbReference type="InterPro" id="IPR003594">
    <property type="entry name" value="HATPase_dom"/>
</dbReference>
<dbReference type="FunFam" id="1.10.287.130:FF:000001">
    <property type="entry name" value="Two-component sensor histidine kinase"/>
    <property type="match status" value="1"/>
</dbReference>
<evidence type="ECO:0000256" key="11">
    <source>
        <dbReference type="SAM" id="Phobius"/>
    </source>
</evidence>
<dbReference type="CDD" id="cd00075">
    <property type="entry name" value="HATPase"/>
    <property type="match status" value="1"/>
</dbReference>
<organism evidence="14 15">
    <name type="scientific">Candidatus Dorea gallistercoris</name>
    <dbReference type="NCBI Taxonomy" id="2838542"/>
    <lineage>
        <taxon>Bacteria</taxon>
        <taxon>Bacillati</taxon>
        <taxon>Bacillota</taxon>
        <taxon>Clostridia</taxon>
        <taxon>Lachnospirales</taxon>
        <taxon>Lachnospiraceae</taxon>
        <taxon>Dorea</taxon>
    </lineage>
</organism>
<keyword evidence="10 11" id="KW-0472">Membrane</keyword>
<dbReference type="PROSITE" id="PS50885">
    <property type="entry name" value="HAMP"/>
    <property type="match status" value="1"/>
</dbReference>
<dbReference type="CDD" id="cd06225">
    <property type="entry name" value="HAMP"/>
    <property type="match status" value="1"/>
</dbReference>
<evidence type="ECO:0000256" key="4">
    <source>
        <dbReference type="ARBA" id="ARBA00022553"/>
    </source>
</evidence>
<evidence type="ECO:0000259" key="13">
    <source>
        <dbReference type="PROSITE" id="PS50885"/>
    </source>
</evidence>
<evidence type="ECO:0000256" key="8">
    <source>
        <dbReference type="ARBA" id="ARBA00022989"/>
    </source>
</evidence>
<proteinExistence type="predicted"/>
<dbReference type="Pfam" id="PF02518">
    <property type="entry name" value="HATPase_c"/>
    <property type="match status" value="1"/>
</dbReference>
<evidence type="ECO:0000259" key="12">
    <source>
        <dbReference type="PROSITE" id="PS50109"/>
    </source>
</evidence>
<dbReference type="SMART" id="SM00387">
    <property type="entry name" value="HATPase_c"/>
    <property type="match status" value="1"/>
</dbReference>
<dbReference type="AlphaFoldDB" id="A0A9D1RCQ8"/>
<keyword evidence="6 11" id="KW-0812">Transmembrane</keyword>
<name>A0A9D1RCQ8_9FIRM</name>
<feature type="transmembrane region" description="Helical" evidence="11">
    <location>
        <begin position="149"/>
        <end position="171"/>
    </location>
</feature>
<comment type="subcellular location">
    <subcellularLocation>
        <location evidence="2">Membrane</location>
    </subcellularLocation>
</comment>
<dbReference type="InterPro" id="IPR005467">
    <property type="entry name" value="His_kinase_dom"/>
</dbReference>
<evidence type="ECO:0000256" key="9">
    <source>
        <dbReference type="ARBA" id="ARBA00023012"/>
    </source>
</evidence>
<comment type="caution">
    <text evidence="14">The sequence shown here is derived from an EMBL/GenBank/DDBJ whole genome shotgun (WGS) entry which is preliminary data.</text>
</comment>
<dbReference type="InterPro" id="IPR050428">
    <property type="entry name" value="TCS_sensor_his_kinase"/>
</dbReference>
<evidence type="ECO:0000256" key="1">
    <source>
        <dbReference type="ARBA" id="ARBA00000085"/>
    </source>
</evidence>
<protein>
    <recommendedName>
        <fullName evidence="3">histidine kinase</fullName>
        <ecNumber evidence="3">2.7.13.3</ecNumber>
    </recommendedName>
</protein>
<gene>
    <name evidence="14" type="ORF">H9873_10155</name>
</gene>
<evidence type="ECO:0000256" key="7">
    <source>
        <dbReference type="ARBA" id="ARBA00022777"/>
    </source>
</evidence>
<feature type="domain" description="HAMP" evidence="13">
    <location>
        <begin position="173"/>
        <end position="227"/>
    </location>
</feature>
<keyword evidence="5" id="KW-0808">Transferase</keyword>
<evidence type="ECO:0000256" key="6">
    <source>
        <dbReference type="ARBA" id="ARBA00022692"/>
    </source>
</evidence>
<accession>A0A9D1RCQ8</accession>
<dbReference type="PANTHER" id="PTHR45436:SF5">
    <property type="entry name" value="SENSOR HISTIDINE KINASE TRCS"/>
    <property type="match status" value="1"/>
</dbReference>
<dbReference type="PRINTS" id="PR00344">
    <property type="entry name" value="BCTRLSENSOR"/>
</dbReference>
<dbReference type="GO" id="GO:0000155">
    <property type="term" value="F:phosphorelay sensor kinase activity"/>
    <property type="evidence" value="ECO:0007669"/>
    <property type="project" value="InterPro"/>
</dbReference>
<keyword evidence="9" id="KW-0902">Two-component regulatory system</keyword>
<dbReference type="SMART" id="SM00304">
    <property type="entry name" value="HAMP"/>
    <property type="match status" value="1"/>
</dbReference>
<dbReference type="GO" id="GO:0005886">
    <property type="term" value="C:plasma membrane"/>
    <property type="evidence" value="ECO:0007669"/>
    <property type="project" value="TreeGrafter"/>
</dbReference>
<keyword evidence="4" id="KW-0597">Phosphoprotein</keyword>
<dbReference type="EMBL" id="DXGF01000182">
    <property type="protein sequence ID" value="HIW84668.1"/>
    <property type="molecule type" value="Genomic_DNA"/>
</dbReference>
<dbReference type="PROSITE" id="PS50109">
    <property type="entry name" value="HIS_KIN"/>
    <property type="match status" value="1"/>
</dbReference>
<evidence type="ECO:0000256" key="5">
    <source>
        <dbReference type="ARBA" id="ARBA00022679"/>
    </source>
</evidence>
<dbReference type="InterPro" id="IPR004358">
    <property type="entry name" value="Sig_transdc_His_kin-like_C"/>
</dbReference>
<comment type="catalytic activity">
    <reaction evidence="1">
        <text>ATP + protein L-histidine = ADP + protein N-phospho-L-histidine.</text>
        <dbReference type="EC" id="2.7.13.3"/>
    </reaction>
</comment>
<dbReference type="CDD" id="cd00082">
    <property type="entry name" value="HisKA"/>
    <property type="match status" value="1"/>
</dbReference>
<keyword evidence="7 14" id="KW-0418">Kinase</keyword>
<evidence type="ECO:0000313" key="15">
    <source>
        <dbReference type="Proteomes" id="UP000824263"/>
    </source>
</evidence>
<dbReference type="InterPro" id="IPR003661">
    <property type="entry name" value="HisK_dim/P_dom"/>
</dbReference>
<evidence type="ECO:0000313" key="14">
    <source>
        <dbReference type="EMBL" id="HIW84668.1"/>
    </source>
</evidence>
<reference evidence="14" key="1">
    <citation type="journal article" date="2021" name="PeerJ">
        <title>Extensive microbial diversity within the chicken gut microbiome revealed by metagenomics and culture.</title>
        <authorList>
            <person name="Gilroy R."/>
            <person name="Ravi A."/>
            <person name="Getino M."/>
            <person name="Pursley I."/>
            <person name="Horton D.L."/>
            <person name="Alikhan N.F."/>
            <person name="Baker D."/>
            <person name="Gharbi K."/>
            <person name="Hall N."/>
            <person name="Watson M."/>
            <person name="Adriaenssens E.M."/>
            <person name="Foster-Nyarko E."/>
            <person name="Jarju S."/>
            <person name="Secka A."/>
            <person name="Antonio M."/>
            <person name="Oren A."/>
            <person name="Chaudhuri R.R."/>
            <person name="La Ragione R."/>
            <person name="Hildebrand F."/>
            <person name="Pallen M.J."/>
        </authorList>
    </citation>
    <scope>NUCLEOTIDE SEQUENCE</scope>
    <source>
        <strain evidence="14">ChiSxjej1B13-11762</strain>
    </source>
</reference>
<dbReference type="Gene3D" id="1.10.287.130">
    <property type="match status" value="1"/>
</dbReference>
<dbReference type="InterPro" id="IPR036097">
    <property type="entry name" value="HisK_dim/P_sf"/>
</dbReference>
<dbReference type="Pfam" id="PF00672">
    <property type="entry name" value="HAMP"/>
    <property type="match status" value="1"/>
</dbReference>
<feature type="transmembrane region" description="Helical" evidence="11">
    <location>
        <begin position="12"/>
        <end position="33"/>
    </location>
</feature>
<evidence type="ECO:0000256" key="10">
    <source>
        <dbReference type="ARBA" id="ARBA00023136"/>
    </source>
</evidence>
<evidence type="ECO:0000256" key="2">
    <source>
        <dbReference type="ARBA" id="ARBA00004370"/>
    </source>
</evidence>
<dbReference type="PANTHER" id="PTHR45436">
    <property type="entry name" value="SENSOR HISTIDINE KINASE YKOH"/>
    <property type="match status" value="1"/>
</dbReference>
<dbReference type="SUPFAM" id="SSF47384">
    <property type="entry name" value="Homodimeric domain of signal transducing histidine kinase"/>
    <property type="match status" value="1"/>
</dbReference>
<reference evidence="14" key="2">
    <citation type="submission" date="2021-04" db="EMBL/GenBank/DDBJ databases">
        <authorList>
            <person name="Gilroy R."/>
        </authorList>
    </citation>
    <scope>NUCLEOTIDE SEQUENCE</scope>
    <source>
        <strain evidence="14">ChiSxjej1B13-11762</strain>
    </source>
</reference>
<dbReference type="FunFam" id="3.30.565.10:FF:000006">
    <property type="entry name" value="Sensor histidine kinase WalK"/>
    <property type="match status" value="1"/>
</dbReference>
<sequence>MKKLSIKMKVTIWYTAFVAIVALVALSVVALYASRMLWSEQEEELREEVAEFVEELEVSGSVYEPEEGRFYDDDIVFSLYNEQGEILDGNVPATFPQDTTLKNGVIQTISSGEQEWLTYDIAIDYGGGQMVWVRGITYMGLVSSMSGGILIFSCILFPVLVVLAVVGGFMITKRAFAPVEDIRRTAAEIAGSGDLARRVPTEEAGGEIRELAETFNGMLGTLQSTLEDEKRFTADVSHELRTPVSVIMAQGEYALLEDATEEEKKEALEVIVGQAKKMSAMIAQLLEMARREKGAAGAVREKIDLGEIIDGVAEELKDLSEQKQITIMSECERGLTVWGEQTAFTRIFMNLVTNAIQYGKEGGYVWLRAWKEGERIVCSVRDDGIGIGQEELPHIFRRFYRADKSRTGKGETHAGLGLSMVKHLTEHFGGAVQVYSQKEKGTTFALSFPALRNEDNPVQ</sequence>
<dbReference type="Gene3D" id="6.10.340.10">
    <property type="match status" value="1"/>
</dbReference>
<dbReference type="SUPFAM" id="SSF158472">
    <property type="entry name" value="HAMP domain-like"/>
    <property type="match status" value="1"/>
</dbReference>
<dbReference type="Pfam" id="PF00512">
    <property type="entry name" value="HisKA"/>
    <property type="match status" value="1"/>
</dbReference>
<dbReference type="Proteomes" id="UP000824263">
    <property type="component" value="Unassembled WGS sequence"/>
</dbReference>
<evidence type="ECO:0000256" key="3">
    <source>
        <dbReference type="ARBA" id="ARBA00012438"/>
    </source>
</evidence>
<dbReference type="SMART" id="SM00388">
    <property type="entry name" value="HisKA"/>
    <property type="match status" value="1"/>
</dbReference>
<dbReference type="InterPro" id="IPR003660">
    <property type="entry name" value="HAMP_dom"/>
</dbReference>
<dbReference type="EC" id="2.7.13.3" evidence="3"/>
<dbReference type="SUPFAM" id="SSF55874">
    <property type="entry name" value="ATPase domain of HSP90 chaperone/DNA topoisomerase II/histidine kinase"/>
    <property type="match status" value="1"/>
</dbReference>